<evidence type="ECO:0000256" key="4">
    <source>
        <dbReference type="SAM" id="SignalP"/>
    </source>
</evidence>
<dbReference type="SUPFAM" id="SSF53850">
    <property type="entry name" value="Periplasmic binding protein-like II"/>
    <property type="match status" value="1"/>
</dbReference>
<dbReference type="Gene3D" id="3.40.190.10">
    <property type="entry name" value="Periplasmic binding protein-like II"/>
    <property type="match status" value="1"/>
</dbReference>
<dbReference type="Gene3D" id="3.10.105.10">
    <property type="entry name" value="Dipeptide-binding Protein, Domain 3"/>
    <property type="match status" value="1"/>
</dbReference>
<dbReference type="GO" id="GO:0015833">
    <property type="term" value="P:peptide transport"/>
    <property type="evidence" value="ECO:0007669"/>
    <property type="project" value="TreeGrafter"/>
</dbReference>
<dbReference type="PROSITE" id="PS51257">
    <property type="entry name" value="PROKAR_LIPOPROTEIN"/>
    <property type="match status" value="1"/>
</dbReference>
<comment type="similarity">
    <text evidence="2">Belongs to the bacterial solute-binding protein 5 family.</text>
</comment>
<dbReference type="CDD" id="cd00995">
    <property type="entry name" value="PBP2_NikA_DppA_OppA_like"/>
    <property type="match status" value="1"/>
</dbReference>
<comment type="caution">
    <text evidence="6">The sequence shown here is derived from an EMBL/GenBank/DDBJ whole genome shotgun (WGS) entry which is preliminary data.</text>
</comment>
<dbReference type="PANTHER" id="PTHR30290:SF38">
    <property type="entry name" value="D,D-DIPEPTIDE-BINDING PERIPLASMIC PROTEIN DDPA-RELATED"/>
    <property type="match status" value="1"/>
</dbReference>
<feature type="domain" description="Solute-binding protein family 5" evidence="5">
    <location>
        <begin position="99"/>
        <end position="463"/>
    </location>
</feature>
<reference evidence="6" key="1">
    <citation type="submission" date="2021-01" db="EMBL/GenBank/DDBJ databases">
        <title>YIM 132084 draft genome.</title>
        <authorList>
            <person name="An D."/>
        </authorList>
    </citation>
    <scope>NUCLEOTIDE SEQUENCE</scope>
    <source>
        <strain evidence="6">YIM 132084</strain>
    </source>
</reference>
<dbReference type="GO" id="GO:1904680">
    <property type="term" value="F:peptide transmembrane transporter activity"/>
    <property type="evidence" value="ECO:0007669"/>
    <property type="project" value="TreeGrafter"/>
</dbReference>
<keyword evidence="7" id="KW-1185">Reference proteome</keyword>
<dbReference type="InterPro" id="IPR039424">
    <property type="entry name" value="SBP_5"/>
</dbReference>
<dbReference type="InterPro" id="IPR030678">
    <property type="entry name" value="Peptide/Ni-bd"/>
</dbReference>
<name>A0A939BYY7_9ACTN</name>
<keyword evidence="3 4" id="KW-0732">Signal</keyword>
<gene>
    <name evidence="6" type="ORF">JL106_09900</name>
</gene>
<evidence type="ECO:0000313" key="6">
    <source>
        <dbReference type="EMBL" id="MBM9467590.1"/>
    </source>
</evidence>
<evidence type="ECO:0000256" key="3">
    <source>
        <dbReference type="ARBA" id="ARBA00022729"/>
    </source>
</evidence>
<dbReference type="PANTHER" id="PTHR30290">
    <property type="entry name" value="PERIPLASMIC BINDING COMPONENT OF ABC TRANSPORTER"/>
    <property type="match status" value="1"/>
</dbReference>
<dbReference type="Pfam" id="PF00496">
    <property type="entry name" value="SBP_bac_5"/>
    <property type="match status" value="1"/>
</dbReference>
<dbReference type="GO" id="GO:0042597">
    <property type="term" value="C:periplasmic space"/>
    <property type="evidence" value="ECO:0007669"/>
    <property type="project" value="UniProtKB-ARBA"/>
</dbReference>
<evidence type="ECO:0000256" key="1">
    <source>
        <dbReference type="ARBA" id="ARBA00004193"/>
    </source>
</evidence>
<protein>
    <submittedName>
        <fullName evidence="6">ABC transporter substrate-binding protein</fullName>
    </submittedName>
</protein>
<dbReference type="RefSeq" id="WP_205260549.1">
    <property type="nucleotide sequence ID" value="NZ_JAERWK010000012.1"/>
</dbReference>
<comment type="subcellular location">
    <subcellularLocation>
        <location evidence="1">Cell membrane</location>
        <topology evidence="1">Lipid-anchor</topology>
    </subcellularLocation>
</comment>
<feature type="chain" id="PRO_5039131554" evidence="4">
    <location>
        <begin position="29"/>
        <end position="544"/>
    </location>
</feature>
<organism evidence="6 7">
    <name type="scientific">Nakamurella leprariae</name>
    <dbReference type="NCBI Taxonomy" id="2803911"/>
    <lineage>
        <taxon>Bacteria</taxon>
        <taxon>Bacillati</taxon>
        <taxon>Actinomycetota</taxon>
        <taxon>Actinomycetes</taxon>
        <taxon>Nakamurellales</taxon>
        <taxon>Nakamurellaceae</taxon>
        <taxon>Nakamurella</taxon>
    </lineage>
</organism>
<dbReference type="AlphaFoldDB" id="A0A939BYY7"/>
<sequence>MRSTRRASRALSLTAAAIGAALVLSSCASNDPPPPLQEESVASLERNPFGSDLATDGTPEPGGTLIMAGQGVSGFDPVKTSGGLGIYDQLLKVEPDGTISPYMAESMTSPDGGTTWVLKLRDGVNFSDGTPLDAEAVVFNVRRHMDNPTAAGHAASLPIVDLVATDPLTVTFTLSSPIGEFPARFADPFVAGSFVGALGVIGSPTAIQQYGDDYNRNPVGAGPFKLVSWTPGSQVVLTKNEDYWQKDKGLPYLDGFEYRQIPDTETRFASLQNGDVDMIGSLFHSELIGGIDNPDLNVYYRSGNGAEWLYFNQTEPPFDDRRMREAVAVGLNLDALSATQFRGRMERADSYFGEDSPYYNAEAGASWPQYDLAKAKALVDEYVADGGSRAVRISNTTAPNRVKFAEFLQAQLTEIGMEPTVEFFDPTEFVDRVQKQNFQIVPYAPGQWLNPYPVVYDMFHTDGQANRGKYSNPEMDALLERAISTTDDAERADLYRQVQQLATDDLAVVWYSRGYHSVLTDKDVKGVVRNSGGATYPEYLWLDR</sequence>
<evidence type="ECO:0000256" key="2">
    <source>
        <dbReference type="ARBA" id="ARBA00005695"/>
    </source>
</evidence>
<evidence type="ECO:0000313" key="7">
    <source>
        <dbReference type="Proteomes" id="UP000663792"/>
    </source>
</evidence>
<feature type="signal peptide" evidence="4">
    <location>
        <begin position="1"/>
        <end position="28"/>
    </location>
</feature>
<dbReference type="PROSITE" id="PS01040">
    <property type="entry name" value="SBP_BACTERIAL_5"/>
    <property type="match status" value="1"/>
</dbReference>
<dbReference type="EMBL" id="JAERWK010000012">
    <property type="protein sequence ID" value="MBM9467590.1"/>
    <property type="molecule type" value="Genomic_DNA"/>
</dbReference>
<proteinExistence type="inferred from homology"/>
<dbReference type="PIRSF" id="PIRSF002741">
    <property type="entry name" value="MppA"/>
    <property type="match status" value="1"/>
</dbReference>
<dbReference type="InterPro" id="IPR000914">
    <property type="entry name" value="SBP_5_dom"/>
</dbReference>
<accession>A0A939BYY7</accession>
<dbReference type="Proteomes" id="UP000663792">
    <property type="component" value="Unassembled WGS sequence"/>
</dbReference>
<dbReference type="InterPro" id="IPR023765">
    <property type="entry name" value="SBP_5_CS"/>
</dbReference>
<evidence type="ECO:0000259" key="5">
    <source>
        <dbReference type="Pfam" id="PF00496"/>
    </source>
</evidence>
<dbReference type="GO" id="GO:0043190">
    <property type="term" value="C:ATP-binding cassette (ABC) transporter complex"/>
    <property type="evidence" value="ECO:0007669"/>
    <property type="project" value="InterPro"/>
</dbReference>